<protein>
    <recommendedName>
        <fullName evidence="3">Lecithin:cholesterol acyltransferase</fullName>
    </recommendedName>
</protein>
<sequence length="449" mass="49704">MKTLVFVPGIMGSELRNQQTNTRVWPPTLTQIVTKSLRAEALLDPHLAPVKPIANIARFYPVYGSLQRDLESCGYSLNGVTGKRLILFAYDWRQDNAVSAERLAEQLDQLTSEDEIVLLAHSMGGLICRYLIESGDYSTRPWFERITQLITMGTPHYGAASALKMVAGLADNVGIKKDQLKQLVDDPRYAAAYQLVAAAGSGMTVSAGLRHKIAKNLDPFDQRIVAAYRLSEQNILTARRFWSALDLANRPDHIGYFSVLGSAHRTLSRMEWNGRELREVQSKSSGDGTVPITGAQLYSVPHSFSQKNHTSIFTDRAIRFELYKMLGAPAHVVPQAATDTVLVGASDAVGLSIDRTEYAPRDTVEIGLSFTQPRENLRCTLQIMRLDMDSEAGSHAYPAMPPIQLKIDQAQVEQVRFEVVTELSPGVYELVCSTAVDDPQRTMFTVADS</sequence>
<dbReference type="Pfam" id="PF02450">
    <property type="entry name" value="LCAT"/>
    <property type="match status" value="1"/>
</dbReference>
<dbReference type="RefSeq" id="WP_189399891.1">
    <property type="nucleotide sequence ID" value="NZ_BMXA01000002.1"/>
</dbReference>
<dbReference type="AlphaFoldDB" id="A0A918RSW8"/>
<organism evidence="1 2">
    <name type="scientific">Arenicella chitinivorans</name>
    <dbReference type="NCBI Taxonomy" id="1329800"/>
    <lineage>
        <taxon>Bacteria</taxon>
        <taxon>Pseudomonadati</taxon>
        <taxon>Pseudomonadota</taxon>
        <taxon>Gammaproteobacteria</taxon>
        <taxon>Arenicellales</taxon>
        <taxon>Arenicellaceae</taxon>
        <taxon>Arenicella</taxon>
    </lineage>
</organism>
<dbReference type="PANTHER" id="PTHR11440">
    <property type="entry name" value="LECITHIN-CHOLESTEROL ACYLTRANSFERASE-RELATED"/>
    <property type="match status" value="1"/>
</dbReference>
<reference evidence="1" key="1">
    <citation type="journal article" date="2014" name="Int. J. Syst. Evol. Microbiol.">
        <title>Complete genome sequence of Corynebacterium casei LMG S-19264T (=DSM 44701T), isolated from a smear-ripened cheese.</title>
        <authorList>
            <consortium name="US DOE Joint Genome Institute (JGI-PGF)"/>
            <person name="Walter F."/>
            <person name="Albersmeier A."/>
            <person name="Kalinowski J."/>
            <person name="Ruckert C."/>
        </authorList>
    </citation>
    <scope>NUCLEOTIDE SEQUENCE</scope>
    <source>
        <strain evidence="1">KCTC 12711</strain>
    </source>
</reference>
<gene>
    <name evidence="1" type="ORF">GCM10008090_17430</name>
</gene>
<evidence type="ECO:0000313" key="1">
    <source>
        <dbReference type="EMBL" id="GHA08111.1"/>
    </source>
</evidence>
<dbReference type="GO" id="GO:0006629">
    <property type="term" value="P:lipid metabolic process"/>
    <property type="evidence" value="ECO:0007669"/>
    <property type="project" value="InterPro"/>
</dbReference>
<dbReference type="InterPro" id="IPR029058">
    <property type="entry name" value="AB_hydrolase_fold"/>
</dbReference>
<name>A0A918RSW8_9GAMM</name>
<reference evidence="1" key="2">
    <citation type="submission" date="2020-09" db="EMBL/GenBank/DDBJ databases">
        <authorList>
            <person name="Sun Q."/>
            <person name="Kim S."/>
        </authorList>
    </citation>
    <scope>NUCLEOTIDE SEQUENCE</scope>
    <source>
        <strain evidence="1">KCTC 12711</strain>
    </source>
</reference>
<dbReference type="Proteomes" id="UP000614811">
    <property type="component" value="Unassembled WGS sequence"/>
</dbReference>
<dbReference type="Gene3D" id="3.40.50.1820">
    <property type="entry name" value="alpha/beta hydrolase"/>
    <property type="match status" value="1"/>
</dbReference>
<evidence type="ECO:0008006" key="3">
    <source>
        <dbReference type="Google" id="ProtNLM"/>
    </source>
</evidence>
<dbReference type="InterPro" id="IPR003386">
    <property type="entry name" value="LACT/PDAT_acylTrfase"/>
</dbReference>
<proteinExistence type="predicted"/>
<accession>A0A918RSW8</accession>
<evidence type="ECO:0000313" key="2">
    <source>
        <dbReference type="Proteomes" id="UP000614811"/>
    </source>
</evidence>
<dbReference type="EMBL" id="BMXA01000002">
    <property type="protein sequence ID" value="GHA08111.1"/>
    <property type="molecule type" value="Genomic_DNA"/>
</dbReference>
<dbReference type="SUPFAM" id="SSF53474">
    <property type="entry name" value="alpha/beta-Hydrolases"/>
    <property type="match status" value="1"/>
</dbReference>
<comment type="caution">
    <text evidence="1">The sequence shown here is derived from an EMBL/GenBank/DDBJ whole genome shotgun (WGS) entry which is preliminary data.</text>
</comment>
<dbReference type="GO" id="GO:0008374">
    <property type="term" value="F:O-acyltransferase activity"/>
    <property type="evidence" value="ECO:0007669"/>
    <property type="project" value="InterPro"/>
</dbReference>
<keyword evidence="2" id="KW-1185">Reference proteome</keyword>